<gene>
    <name evidence="14" type="ORF">HNP25_003864</name>
</gene>
<evidence type="ECO:0000256" key="12">
    <source>
        <dbReference type="ARBA" id="ARBA00033270"/>
    </source>
</evidence>
<evidence type="ECO:0000313" key="14">
    <source>
        <dbReference type="EMBL" id="MBB6005192.1"/>
    </source>
</evidence>
<evidence type="ECO:0000256" key="9">
    <source>
        <dbReference type="ARBA" id="ARBA00023136"/>
    </source>
</evidence>
<feature type="transmembrane region" description="Helical" evidence="13">
    <location>
        <begin position="397"/>
        <end position="418"/>
    </location>
</feature>
<evidence type="ECO:0000256" key="4">
    <source>
        <dbReference type="ARBA" id="ARBA00022679"/>
    </source>
</evidence>
<dbReference type="PANTHER" id="PTHR30474:SF1">
    <property type="entry name" value="PEPTIDOGLYCAN GLYCOSYLTRANSFERASE MRDB"/>
    <property type="match status" value="1"/>
</dbReference>
<proteinExistence type="predicted"/>
<feature type="transmembrane region" description="Helical" evidence="13">
    <location>
        <begin position="333"/>
        <end position="352"/>
    </location>
</feature>
<dbReference type="GO" id="GO:0016757">
    <property type="term" value="F:glycosyltransferase activity"/>
    <property type="evidence" value="ECO:0007669"/>
    <property type="project" value="UniProtKB-KW"/>
</dbReference>
<evidence type="ECO:0000313" key="15">
    <source>
        <dbReference type="Proteomes" id="UP000524404"/>
    </source>
</evidence>
<evidence type="ECO:0000256" key="6">
    <source>
        <dbReference type="ARBA" id="ARBA00022960"/>
    </source>
</evidence>
<feature type="transmembrane region" description="Helical" evidence="13">
    <location>
        <begin position="364"/>
        <end position="391"/>
    </location>
</feature>
<organism evidence="14 15">
    <name type="scientific">Arcicella rosea</name>
    <dbReference type="NCBI Taxonomy" id="502909"/>
    <lineage>
        <taxon>Bacteria</taxon>
        <taxon>Pseudomonadati</taxon>
        <taxon>Bacteroidota</taxon>
        <taxon>Cytophagia</taxon>
        <taxon>Cytophagales</taxon>
        <taxon>Flectobacillaceae</taxon>
        <taxon>Arcicella</taxon>
    </lineage>
</organism>
<keyword evidence="6" id="KW-0133">Cell shape</keyword>
<evidence type="ECO:0000256" key="7">
    <source>
        <dbReference type="ARBA" id="ARBA00022984"/>
    </source>
</evidence>
<dbReference type="EMBL" id="JACHKT010000037">
    <property type="protein sequence ID" value="MBB6005192.1"/>
    <property type="molecule type" value="Genomic_DNA"/>
</dbReference>
<evidence type="ECO:0000256" key="8">
    <source>
        <dbReference type="ARBA" id="ARBA00022989"/>
    </source>
</evidence>
<dbReference type="Pfam" id="PF01098">
    <property type="entry name" value="FTSW_RODA_SPOVE"/>
    <property type="match status" value="2"/>
</dbReference>
<dbReference type="GO" id="GO:0051301">
    <property type="term" value="P:cell division"/>
    <property type="evidence" value="ECO:0007669"/>
    <property type="project" value="InterPro"/>
</dbReference>
<dbReference type="NCBIfam" id="TIGR02210">
    <property type="entry name" value="rodA_shape"/>
    <property type="match status" value="1"/>
</dbReference>
<dbReference type="Proteomes" id="UP000524404">
    <property type="component" value="Unassembled WGS sequence"/>
</dbReference>
<feature type="transmembrane region" description="Helical" evidence="13">
    <location>
        <begin position="12"/>
        <end position="36"/>
    </location>
</feature>
<dbReference type="InterPro" id="IPR018365">
    <property type="entry name" value="Cell_cycle_FtsW-rel_CS"/>
</dbReference>
<feature type="transmembrane region" description="Helical" evidence="13">
    <location>
        <begin position="237"/>
        <end position="258"/>
    </location>
</feature>
<feature type="transmembrane region" description="Helical" evidence="13">
    <location>
        <begin position="189"/>
        <end position="206"/>
    </location>
</feature>
<dbReference type="RefSeq" id="WP_184136788.1">
    <property type="nucleotide sequence ID" value="NZ_JACHKT010000037.1"/>
</dbReference>
<dbReference type="GO" id="GO:0009252">
    <property type="term" value="P:peptidoglycan biosynthetic process"/>
    <property type="evidence" value="ECO:0007669"/>
    <property type="project" value="UniProtKB-KW"/>
</dbReference>
<feature type="transmembrane region" description="Helical" evidence="13">
    <location>
        <begin position="149"/>
        <end position="182"/>
    </location>
</feature>
<comment type="subcellular location">
    <subcellularLocation>
        <location evidence="1">Membrane</location>
        <topology evidence="1">Multi-pass membrane protein</topology>
    </subcellularLocation>
</comment>
<name>A0A841ENA7_9BACT</name>
<dbReference type="AlphaFoldDB" id="A0A841ENA7"/>
<dbReference type="GO" id="GO:0005886">
    <property type="term" value="C:plasma membrane"/>
    <property type="evidence" value="ECO:0007669"/>
    <property type="project" value="TreeGrafter"/>
</dbReference>
<keyword evidence="3" id="KW-0328">Glycosyltransferase</keyword>
<evidence type="ECO:0000256" key="13">
    <source>
        <dbReference type="SAM" id="Phobius"/>
    </source>
</evidence>
<evidence type="ECO:0000256" key="2">
    <source>
        <dbReference type="ARBA" id="ARBA00022475"/>
    </source>
</evidence>
<protein>
    <recommendedName>
        <fullName evidence="12">Cell wall polymerase</fullName>
    </recommendedName>
    <alternativeName>
        <fullName evidence="11">Peptidoglycan polymerase</fullName>
    </alternativeName>
</protein>
<dbReference type="InterPro" id="IPR001182">
    <property type="entry name" value="FtsW/RodA"/>
</dbReference>
<keyword evidence="7" id="KW-0573">Peptidoglycan synthesis</keyword>
<dbReference type="InterPro" id="IPR011923">
    <property type="entry name" value="RodA/MrdB"/>
</dbReference>
<accession>A0A841ENA7</accession>
<keyword evidence="10" id="KW-0961">Cell wall biogenesis/degradation</keyword>
<dbReference type="GO" id="GO:0032153">
    <property type="term" value="C:cell division site"/>
    <property type="evidence" value="ECO:0007669"/>
    <property type="project" value="TreeGrafter"/>
</dbReference>
<comment type="caution">
    <text evidence="14">The sequence shown here is derived from an EMBL/GenBank/DDBJ whole genome shotgun (WGS) entry which is preliminary data.</text>
</comment>
<dbReference type="NCBIfam" id="NF037961">
    <property type="entry name" value="RodA_shape"/>
    <property type="match status" value="1"/>
</dbReference>
<keyword evidence="4" id="KW-0808">Transferase</keyword>
<evidence type="ECO:0000256" key="5">
    <source>
        <dbReference type="ARBA" id="ARBA00022692"/>
    </source>
</evidence>
<keyword evidence="15" id="KW-1185">Reference proteome</keyword>
<feature type="transmembrane region" description="Helical" evidence="13">
    <location>
        <begin position="56"/>
        <end position="73"/>
    </location>
</feature>
<reference evidence="14 15" key="1">
    <citation type="submission" date="2020-08" db="EMBL/GenBank/DDBJ databases">
        <title>Functional genomics of gut bacteria from endangered species of beetles.</title>
        <authorList>
            <person name="Carlos-Shanley C."/>
        </authorList>
    </citation>
    <scope>NUCLEOTIDE SEQUENCE [LARGE SCALE GENOMIC DNA]</scope>
    <source>
        <strain evidence="14 15">S00070</strain>
    </source>
</reference>
<sequence>MARQEKISKNLDWITVLLFIVCVIVGWFNIYAAIYNPENPLWIGDPGFFETNAGKQLIWIGTTVLLIIAILVIDYRFYDTFAFIIYGFFMFMLVAVLLVGTEVKGSHSWFRIGGFQLQPAEFAKMATALALAKYISTPMVNLARFKDQFTVSLIILVPPILILASHETGVALVFASFMILLYREGLPGVYPAVFLATIILFVLSLIYEEWQIYIGLAVLAGIIILIMPRYERKTKNIITILGIAFVMGLFVTGVDWAINNVLQQHQRNRIKVLIDPDFDRKKTGYNVRQAKIAIGSGGLLGKGYLQGTQTKFDFVPEQSTDFIFCTVGEEEGFLGSLLVVGLFLGLLLRVAYLADQQKSRFARVYGYGVVSILFFHFMVNIGMTIGLMPVIGIPLPFFSYGGSSLWSFSILLFIFLKIDAHRTQVLSRW</sequence>
<dbReference type="PANTHER" id="PTHR30474">
    <property type="entry name" value="CELL CYCLE PROTEIN"/>
    <property type="match status" value="1"/>
</dbReference>
<keyword evidence="8 13" id="KW-1133">Transmembrane helix</keyword>
<feature type="transmembrane region" description="Helical" evidence="13">
    <location>
        <begin position="212"/>
        <end position="230"/>
    </location>
</feature>
<dbReference type="GO" id="GO:0071555">
    <property type="term" value="P:cell wall organization"/>
    <property type="evidence" value="ECO:0007669"/>
    <property type="project" value="UniProtKB-KW"/>
</dbReference>
<keyword evidence="5 13" id="KW-0812">Transmembrane</keyword>
<evidence type="ECO:0000256" key="1">
    <source>
        <dbReference type="ARBA" id="ARBA00004141"/>
    </source>
</evidence>
<evidence type="ECO:0000256" key="11">
    <source>
        <dbReference type="ARBA" id="ARBA00032370"/>
    </source>
</evidence>
<feature type="transmembrane region" description="Helical" evidence="13">
    <location>
        <begin position="80"/>
        <end position="100"/>
    </location>
</feature>
<evidence type="ECO:0000256" key="3">
    <source>
        <dbReference type="ARBA" id="ARBA00022676"/>
    </source>
</evidence>
<dbReference type="GO" id="GO:0015648">
    <property type="term" value="F:lipid-linked peptidoglycan transporter activity"/>
    <property type="evidence" value="ECO:0007669"/>
    <property type="project" value="TreeGrafter"/>
</dbReference>
<dbReference type="GO" id="GO:0008360">
    <property type="term" value="P:regulation of cell shape"/>
    <property type="evidence" value="ECO:0007669"/>
    <property type="project" value="UniProtKB-KW"/>
</dbReference>
<keyword evidence="2" id="KW-1003">Cell membrane</keyword>
<keyword evidence="9 13" id="KW-0472">Membrane</keyword>
<evidence type="ECO:0000256" key="10">
    <source>
        <dbReference type="ARBA" id="ARBA00023316"/>
    </source>
</evidence>
<dbReference type="PROSITE" id="PS00428">
    <property type="entry name" value="FTSW_RODA_SPOVE"/>
    <property type="match status" value="1"/>
</dbReference>